<dbReference type="EMBL" id="JACCFP010000001">
    <property type="protein sequence ID" value="NYJ00894.1"/>
    <property type="molecule type" value="Genomic_DNA"/>
</dbReference>
<reference evidence="3 4" key="1">
    <citation type="submission" date="2020-07" db="EMBL/GenBank/DDBJ databases">
        <title>Sequencing the genomes of 1000 actinobacteria strains.</title>
        <authorList>
            <person name="Klenk H.-P."/>
        </authorList>
    </citation>
    <scope>NUCLEOTIDE SEQUENCE [LARGE SCALE GENOMIC DNA]</scope>
    <source>
        <strain evidence="3 4">DSM 103833</strain>
    </source>
</reference>
<dbReference type="Proteomes" id="UP000530424">
    <property type="component" value="Unassembled WGS sequence"/>
</dbReference>
<evidence type="ECO:0000313" key="3">
    <source>
        <dbReference type="EMBL" id="NYJ00894.1"/>
    </source>
</evidence>
<name>A0A853C0W3_9ACTN</name>
<evidence type="ECO:0000256" key="1">
    <source>
        <dbReference type="SAM" id="MobiDB-lite"/>
    </source>
</evidence>
<protein>
    <recommendedName>
        <fullName evidence="2">DUF222 domain-containing protein</fullName>
    </recommendedName>
</protein>
<comment type="caution">
    <text evidence="3">The sequence shown here is derived from an EMBL/GenBank/DDBJ whole genome shotgun (WGS) entry which is preliminary data.</text>
</comment>
<keyword evidence="4" id="KW-1185">Reference proteome</keyword>
<feature type="domain" description="DUF222" evidence="2">
    <location>
        <begin position="56"/>
        <end position="328"/>
    </location>
</feature>
<feature type="region of interest" description="Disordered" evidence="1">
    <location>
        <begin position="360"/>
        <end position="465"/>
    </location>
</feature>
<feature type="compositionally biased region" description="Basic residues" evidence="1">
    <location>
        <begin position="374"/>
        <end position="395"/>
    </location>
</feature>
<sequence>MTTSTTGTAPAVPVVGDPVPDHPVLAALAAVDAALASVRETQPTFMTTKQKKQALLATHRIRAQFAELEARLLASSSDVAEADGASDVASWLTHHTQCDLRGTKRDLKLAQALDARYPKVAKAMADGVLSVEHARVIVAVLDALPAVVSLEIRDKAEAELINRSTEFTPDEVRRLGRRILEVVAPEIFEDAEAKKLLEEEQSARKRMRLFFKNTGDGTTRLTGLLPTSEAERLKTYLHAYTSPRHANGEYGEADTIPYSRKLAGAFCALLEHLDPHRLPLHGGDATTLMVTLTLEDLTKDLATAGLLGDKDDISASEARRLACHGGDIVAGAHQGREPAAAPTSQAGGDAARERLVRAVALRPGPGRPGTLGRARGRVPRPRARPLRLPRRRGQRHSSPGRAAPTGHRRSPLVPPRVGPGSRRLAHVPARPARAPTDGRRPLRASRDPGWRRDGVRRTRHRLGSP</sequence>
<dbReference type="InterPro" id="IPR003870">
    <property type="entry name" value="DUF222"/>
</dbReference>
<evidence type="ECO:0000259" key="2">
    <source>
        <dbReference type="Pfam" id="PF02720"/>
    </source>
</evidence>
<evidence type="ECO:0000313" key="4">
    <source>
        <dbReference type="Proteomes" id="UP000530424"/>
    </source>
</evidence>
<feature type="compositionally biased region" description="Basic and acidic residues" evidence="1">
    <location>
        <begin position="436"/>
        <end position="456"/>
    </location>
</feature>
<accession>A0A853C0W3</accession>
<dbReference type="Pfam" id="PF02720">
    <property type="entry name" value="DUF222"/>
    <property type="match status" value="1"/>
</dbReference>
<dbReference type="AlphaFoldDB" id="A0A853C0W3"/>
<feature type="compositionally biased region" description="Low complexity" evidence="1">
    <location>
        <begin position="360"/>
        <end position="373"/>
    </location>
</feature>
<proteinExistence type="predicted"/>
<organism evidence="3 4">
    <name type="scientific">Nocardioides thalensis</name>
    <dbReference type="NCBI Taxonomy" id="1914755"/>
    <lineage>
        <taxon>Bacteria</taxon>
        <taxon>Bacillati</taxon>
        <taxon>Actinomycetota</taxon>
        <taxon>Actinomycetes</taxon>
        <taxon>Propionibacteriales</taxon>
        <taxon>Nocardioidaceae</taxon>
        <taxon>Nocardioides</taxon>
    </lineage>
</organism>
<gene>
    <name evidence="3" type="ORF">HNR19_001592</name>
</gene>